<evidence type="ECO:0000256" key="1">
    <source>
        <dbReference type="SAM" id="MobiDB-lite"/>
    </source>
</evidence>
<protein>
    <submittedName>
        <fullName evidence="2">Uncharacterized protein</fullName>
    </submittedName>
</protein>
<name>A0A6V7PXR3_ANACO</name>
<gene>
    <name evidence="2" type="ORF">CB5_LOCUS18734</name>
</gene>
<reference evidence="2" key="1">
    <citation type="submission" date="2020-07" db="EMBL/GenBank/DDBJ databases">
        <authorList>
            <person name="Lin J."/>
        </authorList>
    </citation>
    <scope>NUCLEOTIDE SEQUENCE</scope>
</reference>
<dbReference type="AlphaFoldDB" id="A0A6V7PXR3"/>
<evidence type="ECO:0000313" key="2">
    <source>
        <dbReference type="EMBL" id="CAD1835523.1"/>
    </source>
</evidence>
<sequence length="149" mass="15851">MARTKSIYRAIGEQLSILDIFFRLPTMKAKSAPTISADEQIAMLSDLATKVVALSDDMKTILDWIKAQSAAPSAMPVEKSSRLSGTPPPKACVTLMKGTAEDTSGVGDDDNSANDGSIVPSLVEGMSQPFKVESKVEIPNYDGAVDTEK</sequence>
<feature type="region of interest" description="Disordered" evidence="1">
    <location>
        <begin position="70"/>
        <end position="121"/>
    </location>
</feature>
<dbReference type="EMBL" id="LR862153">
    <property type="protein sequence ID" value="CAD1835523.1"/>
    <property type="molecule type" value="Genomic_DNA"/>
</dbReference>
<proteinExistence type="predicted"/>
<accession>A0A6V7PXR3</accession>
<organism evidence="2">
    <name type="scientific">Ananas comosus var. bracteatus</name>
    <name type="common">red pineapple</name>
    <dbReference type="NCBI Taxonomy" id="296719"/>
    <lineage>
        <taxon>Eukaryota</taxon>
        <taxon>Viridiplantae</taxon>
        <taxon>Streptophyta</taxon>
        <taxon>Embryophyta</taxon>
        <taxon>Tracheophyta</taxon>
        <taxon>Spermatophyta</taxon>
        <taxon>Magnoliopsida</taxon>
        <taxon>Liliopsida</taxon>
        <taxon>Poales</taxon>
        <taxon>Bromeliaceae</taxon>
        <taxon>Bromelioideae</taxon>
        <taxon>Ananas</taxon>
    </lineage>
</organism>